<name>A0A9P6K9R7_9FUNG</name>
<dbReference type="AlphaFoldDB" id="A0A9P6K9R7"/>
<organism evidence="2 3">
    <name type="scientific">Lunasporangiospora selenospora</name>
    <dbReference type="NCBI Taxonomy" id="979761"/>
    <lineage>
        <taxon>Eukaryota</taxon>
        <taxon>Fungi</taxon>
        <taxon>Fungi incertae sedis</taxon>
        <taxon>Mucoromycota</taxon>
        <taxon>Mortierellomycotina</taxon>
        <taxon>Mortierellomycetes</taxon>
        <taxon>Mortierellales</taxon>
        <taxon>Mortierellaceae</taxon>
        <taxon>Lunasporangiospora</taxon>
    </lineage>
</organism>
<comment type="caution">
    <text evidence="2">The sequence shown here is derived from an EMBL/GenBank/DDBJ whole genome shotgun (WGS) entry which is preliminary data.</text>
</comment>
<dbReference type="Gene3D" id="2.120.10.80">
    <property type="entry name" value="Kelch-type beta propeller"/>
    <property type="match status" value="1"/>
</dbReference>
<keyword evidence="3" id="KW-1185">Reference proteome</keyword>
<evidence type="ECO:0008006" key="4">
    <source>
        <dbReference type="Google" id="ProtNLM"/>
    </source>
</evidence>
<feature type="chain" id="PRO_5040506627" description="Kelch motif-containing protein" evidence="1">
    <location>
        <begin position="16"/>
        <end position="237"/>
    </location>
</feature>
<gene>
    <name evidence="2" type="ORF">BGW38_008566</name>
</gene>
<dbReference type="Proteomes" id="UP000780801">
    <property type="component" value="Unassembled WGS sequence"/>
</dbReference>
<dbReference type="SUPFAM" id="SSF50965">
    <property type="entry name" value="Galactose oxidase, central domain"/>
    <property type="match status" value="1"/>
</dbReference>
<evidence type="ECO:0000313" key="3">
    <source>
        <dbReference type="Proteomes" id="UP000780801"/>
    </source>
</evidence>
<protein>
    <recommendedName>
        <fullName evidence="4">Kelch motif-containing protein</fullName>
    </recommendedName>
</protein>
<sequence>MLALLSFYLPATTLAQNNTVSPIAVRGAAHARTATKLYILGGKDKLSAYPQFFSLDLAVPWQGSQAAWGKLPDGIAQDIFPMAASMDEKELVVFHAGQGSSSLLTARLFNLVTQQWSTSQFSAQYAAFQGNGAVTDPSTGLVYIAGSYTDASRGSLNIYTFESDSMKTLTIPPDQLINRGYYTNAWSKRLSSALYFGGYNASLQPVLGPDANVVTRYSPSTGQWSRLVCLIQLSFAI</sequence>
<evidence type="ECO:0000256" key="1">
    <source>
        <dbReference type="SAM" id="SignalP"/>
    </source>
</evidence>
<keyword evidence="1" id="KW-0732">Signal</keyword>
<proteinExistence type="predicted"/>
<evidence type="ECO:0000313" key="2">
    <source>
        <dbReference type="EMBL" id="KAF9571947.1"/>
    </source>
</evidence>
<accession>A0A9P6K9R7</accession>
<feature type="signal peptide" evidence="1">
    <location>
        <begin position="1"/>
        <end position="15"/>
    </location>
</feature>
<reference evidence="2" key="1">
    <citation type="journal article" date="2020" name="Fungal Divers.">
        <title>Resolving the Mortierellaceae phylogeny through synthesis of multi-gene phylogenetics and phylogenomics.</title>
        <authorList>
            <person name="Vandepol N."/>
            <person name="Liber J."/>
            <person name="Desiro A."/>
            <person name="Na H."/>
            <person name="Kennedy M."/>
            <person name="Barry K."/>
            <person name="Grigoriev I.V."/>
            <person name="Miller A.N."/>
            <person name="O'Donnell K."/>
            <person name="Stajich J.E."/>
            <person name="Bonito G."/>
        </authorList>
    </citation>
    <scope>NUCLEOTIDE SEQUENCE</scope>
    <source>
        <strain evidence="2">KOD1015</strain>
    </source>
</reference>
<dbReference type="InterPro" id="IPR011043">
    <property type="entry name" value="Gal_Oxase/kelch_b-propeller"/>
</dbReference>
<dbReference type="OrthoDB" id="10251809at2759"/>
<dbReference type="EMBL" id="JAABOA010005941">
    <property type="protein sequence ID" value="KAF9571947.1"/>
    <property type="molecule type" value="Genomic_DNA"/>
</dbReference>
<dbReference type="InterPro" id="IPR015915">
    <property type="entry name" value="Kelch-typ_b-propeller"/>
</dbReference>